<accession>A0A1T4NUC3</accession>
<dbReference type="Pfam" id="PF02518">
    <property type="entry name" value="HATPase_c"/>
    <property type="match status" value="1"/>
</dbReference>
<dbReference type="SMART" id="SM00387">
    <property type="entry name" value="HATPase_c"/>
    <property type="match status" value="1"/>
</dbReference>
<dbReference type="InterPro" id="IPR036890">
    <property type="entry name" value="HATPase_C_sf"/>
</dbReference>
<evidence type="ECO:0000256" key="3">
    <source>
        <dbReference type="ARBA" id="ARBA00012438"/>
    </source>
</evidence>
<keyword evidence="13" id="KW-0067">ATP-binding</keyword>
<dbReference type="FunFam" id="1.10.287.130:FF:000001">
    <property type="entry name" value="Two-component sensor histidine kinase"/>
    <property type="match status" value="1"/>
</dbReference>
<dbReference type="GO" id="GO:0016036">
    <property type="term" value="P:cellular response to phosphate starvation"/>
    <property type="evidence" value="ECO:0007669"/>
    <property type="project" value="TreeGrafter"/>
</dbReference>
<dbReference type="STRING" id="64969.SAMN02745127_01268"/>
<dbReference type="Gene3D" id="3.30.450.20">
    <property type="entry name" value="PAS domain"/>
    <property type="match status" value="1"/>
</dbReference>
<keyword evidence="10 18" id="KW-0812">Transmembrane</keyword>
<evidence type="ECO:0000256" key="9">
    <source>
        <dbReference type="ARBA" id="ARBA00022679"/>
    </source>
</evidence>
<dbReference type="GO" id="GO:0006817">
    <property type="term" value="P:phosphate ion transport"/>
    <property type="evidence" value="ECO:0007669"/>
    <property type="project" value="UniProtKB-KW"/>
</dbReference>
<dbReference type="InterPro" id="IPR035965">
    <property type="entry name" value="PAS-like_dom_sf"/>
</dbReference>
<dbReference type="InterPro" id="IPR003594">
    <property type="entry name" value="HATPase_dom"/>
</dbReference>
<evidence type="ECO:0000256" key="4">
    <source>
        <dbReference type="ARBA" id="ARBA00019665"/>
    </source>
</evidence>
<dbReference type="SMART" id="SM00388">
    <property type="entry name" value="HisKA"/>
    <property type="match status" value="1"/>
</dbReference>
<dbReference type="PROSITE" id="PS50109">
    <property type="entry name" value="HIS_KIN"/>
    <property type="match status" value="1"/>
</dbReference>
<feature type="domain" description="PAS" evidence="20">
    <location>
        <begin position="87"/>
        <end position="131"/>
    </location>
</feature>
<dbReference type="PANTHER" id="PTHR45453:SF1">
    <property type="entry name" value="PHOSPHATE REGULON SENSOR PROTEIN PHOR"/>
    <property type="match status" value="1"/>
</dbReference>
<dbReference type="InterPro" id="IPR004358">
    <property type="entry name" value="Sig_transdc_His_kin-like_C"/>
</dbReference>
<dbReference type="CDD" id="cd00082">
    <property type="entry name" value="HisKA"/>
    <property type="match status" value="1"/>
</dbReference>
<evidence type="ECO:0000256" key="2">
    <source>
        <dbReference type="ARBA" id="ARBA00004236"/>
    </source>
</evidence>
<evidence type="ECO:0000256" key="10">
    <source>
        <dbReference type="ARBA" id="ARBA00022692"/>
    </source>
</evidence>
<dbReference type="Pfam" id="PF00512">
    <property type="entry name" value="HisKA"/>
    <property type="match status" value="1"/>
</dbReference>
<evidence type="ECO:0000256" key="12">
    <source>
        <dbReference type="ARBA" id="ARBA00022777"/>
    </source>
</evidence>
<evidence type="ECO:0000256" key="13">
    <source>
        <dbReference type="ARBA" id="ARBA00022840"/>
    </source>
</evidence>
<organism evidence="21 22">
    <name type="scientific">Oceanospirillum multiglobuliferum</name>
    <dbReference type="NCBI Taxonomy" id="64969"/>
    <lineage>
        <taxon>Bacteria</taxon>
        <taxon>Pseudomonadati</taxon>
        <taxon>Pseudomonadota</taxon>
        <taxon>Gammaproteobacteria</taxon>
        <taxon>Oceanospirillales</taxon>
        <taxon>Oceanospirillaceae</taxon>
        <taxon>Oceanospirillum</taxon>
    </lineage>
</organism>
<keyword evidence="22" id="KW-1185">Reference proteome</keyword>
<comment type="function">
    <text evidence="17">Member of the two-component regulatory system PhoR/PhoB involved in the phosphate regulon genes expression. PhoR may function as a membrane-associated protein kinase that phosphorylates PhoB in response to environmental signals.</text>
</comment>
<feature type="transmembrane region" description="Helical" evidence="18">
    <location>
        <begin position="12"/>
        <end position="42"/>
    </location>
</feature>
<keyword evidence="12 21" id="KW-0418">Kinase</keyword>
<dbReference type="InterPro" id="IPR000014">
    <property type="entry name" value="PAS"/>
</dbReference>
<evidence type="ECO:0000259" key="20">
    <source>
        <dbReference type="PROSITE" id="PS50112"/>
    </source>
</evidence>
<dbReference type="InterPro" id="IPR003661">
    <property type="entry name" value="HisK_dim/P_dom"/>
</dbReference>
<keyword evidence="15" id="KW-0902">Two-component regulatory system</keyword>
<evidence type="ECO:0000256" key="5">
    <source>
        <dbReference type="ARBA" id="ARBA00022448"/>
    </source>
</evidence>
<dbReference type="NCBIfam" id="NF008235">
    <property type="entry name" value="PRK11006.1"/>
    <property type="match status" value="1"/>
</dbReference>
<dbReference type="FunFam" id="3.30.565.10:FF:000006">
    <property type="entry name" value="Sensor histidine kinase WalK"/>
    <property type="match status" value="1"/>
</dbReference>
<dbReference type="GO" id="GO:0000155">
    <property type="term" value="F:phosphorelay sensor kinase activity"/>
    <property type="evidence" value="ECO:0007669"/>
    <property type="project" value="InterPro"/>
</dbReference>
<name>A0A1T4NUC3_9GAMM</name>
<dbReference type="PANTHER" id="PTHR45453">
    <property type="entry name" value="PHOSPHATE REGULON SENSOR PROTEIN PHOR"/>
    <property type="match status" value="1"/>
</dbReference>
<evidence type="ECO:0000313" key="21">
    <source>
        <dbReference type="EMBL" id="OPX55662.1"/>
    </source>
</evidence>
<evidence type="ECO:0000256" key="8">
    <source>
        <dbReference type="ARBA" id="ARBA00022592"/>
    </source>
</evidence>
<dbReference type="Gene3D" id="3.30.565.10">
    <property type="entry name" value="Histidine kinase-like ATPase, C-terminal domain"/>
    <property type="match status" value="1"/>
</dbReference>
<dbReference type="SUPFAM" id="SSF55785">
    <property type="entry name" value="PYP-like sensor domain (PAS domain)"/>
    <property type="match status" value="1"/>
</dbReference>
<dbReference type="GO" id="GO:0005886">
    <property type="term" value="C:plasma membrane"/>
    <property type="evidence" value="ECO:0007669"/>
    <property type="project" value="UniProtKB-SubCell"/>
</dbReference>
<keyword evidence="5" id="KW-0813">Transport</keyword>
<keyword evidence="14 18" id="KW-1133">Transmembrane helix</keyword>
<dbReference type="InterPro" id="IPR036097">
    <property type="entry name" value="HisK_dim/P_sf"/>
</dbReference>
<comment type="subcellular location">
    <subcellularLocation>
        <location evidence="2">Cell membrane</location>
    </subcellularLocation>
</comment>
<proteinExistence type="predicted"/>
<evidence type="ECO:0000256" key="6">
    <source>
        <dbReference type="ARBA" id="ARBA00022475"/>
    </source>
</evidence>
<protein>
    <recommendedName>
        <fullName evidence="4">Phosphate regulon sensor protein PhoR</fullName>
        <ecNumber evidence="3">2.7.13.3</ecNumber>
    </recommendedName>
</protein>
<dbReference type="Proteomes" id="UP000191418">
    <property type="component" value="Unassembled WGS sequence"/>
</dbReference>
<keyword evidence="11" id="KW-0547">Nucleotide-binding</keyword>
<evidence type="ECO:0000256" key="11">
    <source>
        <dbReference type="ARBA" id="ARBA00022741"/>
    </source>
</evidence>
<dbReference type="EMBL" id="MTSM01000007">
    <property type="protein sequence ID" value="OPX55662.1"/>
    <property type="molecule type" value="Genomic_DNA"/>
</dbReference>
<dbReference type="EC" id="2.7.13.3" evidence="3"/>
<keyword evidence="8" id="KW-0592">Phosphate transport</keyword>
<evidence type="ECO:0000313" key="22">
    <source>
        <dbReference type="Proteomes" id="UP000191418"/>
    </source>
</evidence>
<dbReference type="NCBIfam" id="TIGR02966">
    <property type="entry name" value="phoR_proteo"/>
    <property type="match status" value="1"/>
</dbReference>
<feature type="domain" description="Histidine kinase" evidence="19">
    <location>
        <begin position="210"/>
        <end position="427"/>
    </location>
</feature>
<dbReference type="CDD" id="cd00130">
    <property type="entry name" value="PAS"/>
    <property type="match status" value="1"/>
</dbReference>
<dbReference type="GO" id="GO:0005524">
    <property type="term" value="F:ATP binding"/>
    <property type="evidence" value="ECO:0007669"/>
    <property type="project" value="UniProtKB-KW"/>
</dbReference>
<evidence type="ECO:0000256" key="15">
    <source>
        <dbReference type="ARBA" id="ARBA00023012"/>
    </source>
</evidence>
<reference evidence="21 22" key="1">
    <citation type="submission" date="2017-01" db="EMBL/GenBank/DDBJ databases">
        <title>Genome Sequencing of a Marine Spirillum, Oceanospirillum multiglobuliferum ATCC 33336, from Japan.</title>
        <authorList>
            <person name="Carney J.G."/>
            <person name="Trachtenberg A.M."/>
            <person name="Rheaume B.A."/>
            <person name="Linnane J.D."/>
            <person name="Pitts N.L."/>
            <person name="Mykles D.L."/>
            <person name="Maclea K.S."/>
        </authorList>
    </citation>
    <scope>NUCLEOTIDE SEQUENCE [LARGE SCALE GENOMIC DNA]</scope>
    <source>
        <strain evidence="21 22">ATCC 33336</strain>
    </source>
</reference>
<evidence type="ECO:0000256" key="18">
    <source>
        <dbReference type="SAM" id="Phobius"/>
    </source>
</evidence>
<dbReference type="InterPro" id="IPR005467">
    <property type="entry name" value="His_kinase_dom"/>
</dbReference>
<evidence type="ECO:0000256" key="16">
    <source>
        <dbReference type="ARBA" id="ARBA00023136"/>
    </source>
</evidence>
<dbReference type="GO" id="GO:0004721">
    <property type="term" value="F:phosphoprotein phosphatase activity"/>
    <property type="evidence" value="ECO:0007669"/>
    <property type="project" value="InterPro"/>
</dbReference>
<evidence type="ECO:0000256" key="1">
    <source>
        <dbReference type="ARBA" id="ARBA00000085"/>
    </source>
</evidence>
<evidence type="ECO:0000256" key="17">
    <source>
        <dbReference type="ARBA" id="ARBA00025207"/>
    </source>
</evidence>
<dbReference type="PROSITE" id="PS50112">
    <property type="entry name" value="PAS"/>
    <property type="match status" value="1"/>
</dbReference>
<dbReference type="Pfam" id="PF11808">
    <property type="entry name" value="PhoR"/>
    <property type="match status" value="1"/>
</dbReference>
<comment type="catalytic activity">
    <reaction evidence="1">
        <text>ATP + protein L-histidine = ADP + protein N-phospho-L-histidine.</text>
        <dbReference type="EC" id="2.7.13.3"/>
    </reaction>
</comment>
<keyword evidence="9" id="KW-0808">Transferase</keyword>
<keyword evidence="6" id="KW-1003">Cell membrane</keyword>
<dbReference type="SUPFAM" id="SSF47384">
    <property type="entry name" value="Homodimeric domain of signal transducing histidine kinase"/>
    <property type="match status" value="1"/>
</dbReference>
<keyword evidence="7" id="KW-0597">Phosphoprotein</keyword>
<evidence type="ECO:0000256" key="7">
    <source>
        <dbReference type="ARBA" id="ARBA00022553"/>
    </source>
</evidence>
<dbReference type="SUPFAM" id="SSF55874">
    <property type="entry name" value="ATPase domain of HSP90 chaperone/DNA topoisomerase II/histidine kinase"/>
    <property type="match status" value="1"/>
</dbReference>
<evidence type="ECO:0000259" key="19">
    <source>
        <dbReference type="PROSITE" id="PS50109"/>
    </source>
</evidence>
<sequence length="458" mass="52572">MKPIWQTEFTRVSYIIVIAAFVGWWSGSIAWPIIFVLAYYLVQAARFMLALDNWLDKNPNDPTPESKGIRGYLFDKIYHHQKRQQASQQRLKDVIDKVQRSSGALRDAVVMIDQSGGLEWWNKASESLLGFRSPSDKGQVITNLLRDPRFISYYERQAYQEPLSLTSPVDDNITLEYQITIFGRNERLMLVRDITRLHRLEQMRKDFVANVSHELRTPLTVINGYLETFADYSDQLPPRWSRATQQMQQQSRRMQNIINDLLLLSRLETTDIEGQQQTIDIEKMMTSIRQDALLLSSEKKHLIKIENNCTAAILGSENELRSAFSNLVFNAVKYTPSESTILMRWQETPIGATLTVEDNGEGIDARHLPRLTERFYRVDKGRSADTGGTGLGLAIVKHVLLRHNAKLEIKSIKGEGSQFHCHFPLARLKFQQADYIQPPAYTAPELADLATQTSDQLR</sequence>
<dbReference type="InterPro" id="IPR014310">
    <property type="entry name" value="Sig_transdc_His_kinase_PhoR"/>
</dbReference>
<keyword evidence="16 18" id="KW-0472">Membrane</keyword>
<dbReference type="AlphaFoldDB" id="A0A1T4NUC3"/>
<dbReference type="Gene3D" id="1.10.287.130">
    <property type="match status" value="1"/>
</dbReference>
<dbReference type="PRINTS" id="PR00344">
    <property type="entry name" value="BCTRLSENSOR"/>
</dbReference>
<dbReference type="RefSeq" id="WP_078744882.1">
    <property type="nucleotide sequence ID" value="NZ_FUXG01000006.1"/>
</dbReference>
<comment type="caution">
    <text evidence="21">The sequence shown here is derived from an EMBL/GenBank/DDBJ whole genome shotgun (WGS) entry which is preliminary data.</text>
</comment>
<evidence type="ECO:0000256" key="14">
    <source>
        <dbReference type="ARBA" id="ARBA00022989"/>
    </source>
</evidence>
<dbReference type="InterPro" id="IPR050351">
    <property type="entry name" value="BphY/WalK/GraS-like"/>
</dbReference>
<dbReference type="InterPro" id="IPR021766">
    <property type="entry name" value="PhoR_N"/>
</dbReference>
<gene>
    <name evidence="21" type="ORF">BTE48_07120</name>
</gene>